<dbReference type="EnsemblPlants" id="evm.model.01.1399">
    <property type="protein sequence ID" value="cds.evm.model.01.1399"/>
    <property type="gene ID" value="evm.TU.01.1399"/>
</dbReference>
<feature type="domain" description="Zinc knuckle CX2CX4HX4C" evidence="1">
    <location>
        <begin position="73"/>
        <end position="119"/>
    </location>
</feature>
<reference evidence="2" key="2">
    <citation type="submission" date="2021-03" db="UniProtKB">
        <authorList>
            <consortium name="EnsemblPlants"/>
        </authorList>
    </citation>
    <scope>IDENTIFICATION</scope>
</reference>
<reference evidence="2" key="1">
    <citation type="submission" date="2018-11" db="EMBL/GenBank/DDBJ databases">
        <authorList>
            <person name="Grassa J C."/>
        </authorList>
    </citation>
    <scope>NUCLEOTIDE SEQUENCE [LARGE SCALE GENOMIC DNA]</scope>
</reference>
<protein>
    <recommendedName>
        <fullName evidence="1">Zinc knuckle CX2CX4HX4C domain-containing protein</fullName>
    </recommendedName>
</protein>
<organism evidence="2 3">
    <name type="scientific">Cannabis sativa</name>
    <name type="common">Hemp</name>
    <name type="synonym">Marijuana</name>
    <dbReference type="NCBI Taxonomy" id="3483"/>
    <lineage>
        <taxon>Eukaryota</taxon>
        <taxon>Viridiplantae</taxon>
        <taxon>Streptophyta</taxon>
        <taxon>Embryophyta</taxon>
        <taxon>Tracheophyta</taxon>
        <taxon>Spermatophyta</taxon>
        <taxon>Magnoliopsida</taxon>
        <taxon>eudicotyledons</taxon>
        <taxon>Gunneridae</taxon>
        <taxon>Pentapetalae</taxon>
        <taxon>rosids</taxon>
        <taxon>fabids</taxon>
        <taxon>Rosales</taxon>
        <taxon>Cannabaceae</taxon>
        <taxon>Cannabis</taxon>
    </lineage>
</organism>
<dbReference type="PANTHER" id="PTHR31286">
    <property type="entry name" value="GLYCINE-RICH CELL WALL STRUCTURAL PROTEIN 1.8-LIKE"/>
    <property type="match status" value="1"/>
</dbReference>
<dbReference type="AlphaFoldDB" id="A0A803NGW3"/>
<dbReference type="Gramene" id="evm.model.01.1399">
    <property type="protein sequence ID" value="cds.evm.model.01.1399"/>
    <property type="gene ID" value="evm.TU.01.1399"/>
</dbReference>
<dbReference type="PANTHER" id="PTHR31286:SF180">
    <property type="entry name" value="OS10G0362600 PROTEIN"/>
    <property type="match status" value="1"/>
</dbReference>
<name>A0A803NGW3_CANSA</name>
<proteinExistence type="predicted"/>
<evidence type="ECO:0000259" key="1">
    <source>
        <dbReference type="Pfam" id="PF14392"/>
    </source>
</evidence>
<evidence type="ECO:0000313" key="2">
    <source>
        <dbReference type="EnsemblPlants" id="cds.evm.model.01.1399"/>
    </source>
</evidence>
<accession>A0A803NGW3</accession>
<dbReference type="Proteomes" id="UP000596661">
    <property type="component" value="Chromosome 1"/>
</dbReference>
<keyword evidence="3" id="KW-1185">Reference proteome</keyword>
<dbReference type="InterPro" id="IPR040256">
    <property type="entry name" value="At4g02000-like"/>
</dbReference>
<dbReference type="EMBL" id="UZAU01000026">
    <property type="status" value="NOT_ANNOTATED_CDS"/>
    <property type="molecule type" value="Genomic_DNA"/>
</dbReference>
<sequence>MPWPSWLTPAEVSFDQTPIWVRLKSIPLFYWNKTNLQELAGKVSAVYELPRLIEKNFERGSFGMGTLCFRATVDVNKPLFSGFFLRRKGIKDLWIQYQYEKLPNICFKCRALSHDQKHCFKTPTVIKDDKGAFFPMFGSWMDEEAVEKSPFHLPLLKWFNDWITQQEALKDPTVVVENRVETGEVVLNRFSTVLLLGTGEITPFENTAEGVVEKVIPEQPPEKMVTAHDTPTNTVTETMSTEEVRPEDGSVPLSHFGEANNKGEIPVFTPNARNETYLEIARTVWARLMILRMNPF</sequence>
<evidence type="ECO:0000313" key="3">
    <source>
        <dbReference type="Proteomes" id="UP000596661"/>
    </source>
</evidence>
<dbReference type="InterPro" id="IPR025836">
    <property type="entry name" value="Zn_knuckle_CX2CX4HX4C"/>
</dbReference>
<dbReference type="Pfam" id="PF14392">
    <property type="entry name" value="zf-CCHC_4"/>
    <property type="match status" value="1"/>
</dbReference>